<evidence type="ECO:0000259" key="5">
    <source>
        <dbReference type="PROSITE" id="PS50089"/>
    </source>
</evidence>
<keyword evidence="2 4" id="KW-0863">Zinc-finger</keyword>
<dbReference type="Gene3D" id="3.30.40.10">
    <property type="entry name" value="Zinc/RING finger domain, C3HC4 (zinc finger)"/>
    <property type="match status" value="1"/>
</dbReference>
<dbReference type="InterPro" id="IPR001841">
    <property type="entry name" value="Znf_RING"/>
</dbReference>
<dbReference type="InterPro" id="IPR037274">
    <property type="entry name" value="Znf_CHY_sf"/>
</dbReference>
<dbReference type="Pfam" id="PF14599">
    <property type="entry name" value="zinc_ribbon_6"/>
    <property type="match status" value="1"/>
</dbReference>
<dbReference type="eggNOG" id="KOG1940">
    <property type="taxonomic scope" value="Eukaryota"/>
</dbReference>
<name>A0A0L0FD34_9EUKA</name>
<dbReference type="GO" id="GO:0006511">
    <property type="term" value="P:ubiquitin-dependent protein catabolic process"/>
    <property type="evidence" value="ECO:0007669"/>
    <property type="project" value="TreeGrafter"/>
</dbReference>
<sequence>MRDQVMMRALIMKVHADTTLSAHEKAHRVQRLMTSTYNEKLKASNESLKQESPGRRSLCPQFRPKLSSTTPSTEVVGKVMGCKHYARACKIQAPCCKEWYTCRLCHDESNDHKMNRHEVTNMYCMYCNREQEAAKSCKFADCGMVLANYHCGTCNLWDDDATKKIYHCDDCGLCRIGEGLGKDFFHCNKCNVCMAVSLKGKHKCIERNLESDCPICSEFMFTSTSTIIFMRCGHCIHHACYEKHVTQSYQCPICLKSLGNMKSYFDKIEEIMVSNPMPVEYQDSKSNILCNDCEMKSTTKYHFMHHKCSECASYNTTVLNIEHGSGFGQNQGTHTLDAIGGDNMVIDGGE</sequence>
<evidence type="ECO:0008006" key="10">
    <source>
        <dbReference type="Google" id="ProtNLM"/>
    </source>
</evidence>
<dbReference type="AlphaFoldDB" id="A0A0L0FD34"/>
<dbReference type="PANTHER" id="PTHR21319:SF0">
    <property type="entry name" value="AND RING FINGER DOMAIN PROTEIN, PUTATIVE (AFU_ORTHOLOGUE AFUA_1G08900)-RELATED"/>
    <property type="match status" value="1"/>
</dbReference>
<dbReference type="GeneID" id="25913314"/>
<organism evidence="8 9">
    <name type="scientific">Sphaeroforma arctica JP610</name>
    <dbReference type="NCBI Taxonomy" id="667725"/>
    <lineage>
        <taxon>Eukaryota</taxon>
        <taxon>Ichthyosporea</taxon>
        <taxon>Ichthyophonida</taxon>
        <taxon>Sphaeroforma</taxon>
    </lineage>
</organism>
<keyword evidence="1" id="KW-0479">Metal-binding</keyword>
<feature type="domain" description="CHY-type" evidence="6">
    <location>
        <begin position="75"/>
        <end position="144"/>
    </location>
</feature>
<dbReference type="PROSITE" id="PS51266">
    <property type="entry name" value="ZF_CHY"/>
    <property type="match status" value="1"/>
</dbReference>
<feature type="domain" description="CTCHY-type" evidence="7">
    <location>
        <begin position="146"/>
        <end position="212"/>
    </location>
</feature>
<evidence type="ECO:0000313" key="8">
    <source>
        <dbReference type="EMBL" id="KNC74650.1"/>
    </source>
</evidence>
<dbReference type="PROSITE" id="PS50089">
    <property type="entry name" value="ZF_RING_2"/>
    <property type="match status" value="1"/>
</dbReference>
<dbReference type="RefSeq" id="XP_014148552.1">
    <property type="nucleotide sequence ID" value="XM_014293077.1"/>
</dbReference>
<gene>
    <name evidence="8" type="ORF">SARC_12810</name>
</gene>
<evidence type="ECO:0000256" key="1">
    <source>
        <dbReference type="ARBA" id="ARBA00022723"/>
    </source>
</evidence>
<evidence type="ECO:0000256" key="3">
    <source>
        <dbReference type="ARBA" id="ARBA00022833"/>
    </source>
</evidence>
<dbReference type="PANTHER" id="PTHR21319">
    <property type="entry name" value="RING FINGER AND CHY ZINC FINGER DOMAIN-CONTAINING PROTEIN 1"/>
    <property type="match status" value="1"/>
</dbReference>
<dbReference type="InterPro" id="IPR013083">
    <property type="entry name" value="Znf_RING/FYVE/PHD"/>
</dbReference>
<feature type="domain" description="RING-type" evidence="5">
    <location>
        <begin position="213"/>
        <end position="254"/>
    </location>
</feature>
<evidence type="ECO:0000259" key="6">
    <source>
        <dbReference type="PROSITE" id="PS51266"/>
    </source>
</evidence>
<dbReference type="GO" id="GO:0008270">
    <property type="term" value="F:zinc ion binding"/>
    <property type="evidence" value="ECO:0007669"/>
    <property type="project" value="UniProtKB-KW"/>
</dbReference>
<dbReference type="Proteomes" id="UP000054560">
    <property type="component" value="Unassembled WGS sequence"/>
</dbReference>
<reference evidence="8 9" key="1">
    <citation type="submission" date="2011-02" db="EMBL/GenBank/DDBJ databases">
        <title>The Genome Sequence of Sphaeroforma arctica JP610.</title>
        <authorList>
            <consortium name="The Broad Institute Genome Sequencing Platform"/>
            <person name="Russ C."/>
            <person name="Cuomo C."/>
            <person name="Young S.K."/>
            <person name="Zeng Q."/>
            <person name="Gargeya S."/>
            <person name="Alvarado L."/>
            <person name="Berlin A."/>
            <person name="Chapman S.B."/>
            <person name="Chen Z."/>
            <person name="Freedman E."/>
            <person name="Gellesch M."/>
            <person name="Goldberg J."/>
            <person name="Griggs A."/>
            <person name="Gujja S."/>
            <person name="Heilman E."/>
            <person name="Heiman D."/>
            <person name="Howarth C."/>
            <person name="Mehta T."/>
            <person name="Neiman D."/>
            <person name="Pearson M."/>
            <person name="Roberts A."/>
            <person name="Saif S."/>
            <person name="Shea T."/>
            <person name="Shenoy N."/>
            <person name="Sisk P."/>
            <person name="Stolte C."/>
            <person name="Sykes S."/>
            <person name="White J."/>
            <person name="Yandava C."/>
            <person name="Burger G."/>
            <person name="Gray M.W."/>
            <person name="Holland P.W.H."/>
            <person name="King N."/>
            <person name="Lang F.B.F."/>
            <person name="Roger A.J."/>
            <person name="Ruiz-Trillo I."/>
            <person name="Haas B."/>
            <person name="Nusbaum C."/>
            <person name="Birren B."/>
        </authorList>
    </citation>
    <scope>NUCLEOTIDE SEQUENCE [LARGE SCALE GENOMIC DNA]</scope>
    <source>
        <strain evidence="8 9">JP610</strain>
    </source>
</reference>
<dbReference type="Pfam" id="PF13639">
    <property type="entry name" value="zf-RING_2"/>
    <property type="match status" value="1"/>
</dbReference>
<dbReference type="SUPFAM" id="SSF161219">
    <property type="entry name" value="CHY zinc finger-like"/>
    <property type="match status" value="1"/>
</dbReference>
<dbReference type="PROSITE" id="PS51270">
    <property type="entry name" value="ZF_CTCHY"/>
    <property type="match status" value="1"/>
</dbReference>
<dbReference type="GO" id="GO:0016567">
    <property type="term" value="P:protein ubiquitination"/>
    <property type="evidence" value="ECO:0007669"/>
    <property type="project" value="TreeGrafter"/>
</dbReference>
<dbReference type="SMART" id="SM00184">
    <property type="entry name" value="RING"/>
    <property type="match status" value="1"/>
</dbReference>
<dbReference type="EMBL" id="KQ244205">
    <property type="protein sequence ID" value="KNC74650.1"/>
    <property type="molecule type" value="Genomic_DNA"/>
</dbReference>
<keyword evidence="9" id="KW-1185">Reference proteome</keyword>
<dbReference type="STRING" id="667725.A0A0L0FD34"/>
<dbReference type="SUPFAM" id="SSF57850">
    <property type="entry name" value="RING/U-box"/>
    <property type="match status" value="1"/>
</dbReference>
<dbReference type="SUPFAM" id="SSF161245">
    <property type="entry name" value="Zinc hairpin stack"/>
    <property type="match status" value="1"/>
</dbReference>
<keyword evidence="3" id="KW-0862">Zinc</keyword>
<evidence type="ECO:0000259" key="7">
    <source>
        <dbReference type="PROSITE" id="PS51270"/>
    </source>
</evidence>
<dbReference type="GO" id="GO:0061630">
    <property type="term" value="F:ubiquitin protein ligase activity"/>
    <property type="evidence" value="ECO:0007669"/>
    <property type="project" value="TreeGrafter"/>
</dbReference>
<dbReference type="OrthoDB" id="411372at2759"/>
<evidence type="ECO:0000256" key="4">
    <source>
        <dbReference type="PROSITE-ProRule" id="PRU00601"/>
    </source>
</evidence>
<proteinExistence type="predicted"/>
<dbReference type="InterPro" id="IPR039512">
    <property type="entry name" value="RCHY1_zinc-ribbon"/>
</dbReference>
<evidence type="ECO:0000313" key="9">
    <source>
        <dbReference type="Proteomes" id="UP000054560"/>
    </source>
</evidence>
<dbReference type="InterPro" id="IPR008913">
    <property type="entry name" value="Znf_CHY"/>
</dbReference>
<dbReference type="Pfam" id="PF05495">
    <property type="entry name" value="zf-CHY"/>
    <property type="match status" value="1"/>
</dbReference>
<dbReference type="CDD" id="cd16464">
    <property type="entry name" value="RING-H2_Pirh2-like"/>
    <property type="match status" value="1"/>
</dbReference>
<dbReference type="GO" id="GO:0005634">
    <property type="term" value="C:nucleus"/>
    <property type="evidence" value="ECO:0007669"/>
    <property type="project" value="TreeGrafter"/>
</dbReference>
<protein>
    <recommendedName>
        <fullName evidence="10">RING finger and CHY zinc finger domain-containing protein 1</fullName>
    </recommendedName>
</protein>
<dbReference type="Gene3D" id="2.20.28.10">
    <property type="match status" value="1"/>
</dbReference>
<evidence type="ECO:0000256" key="2">
    <source>
        <dbReference type="ARBA" id="ARBA00022771"/>
    </source>
</evidence>
<dbReference type="InterPro" id="IPR017921">
    <property type="entry name" value="Znf_CTCHY"/>
</dbReference>
<dbReference type="InterPro" id="IPR037275">
    <property type="entry name" value="Znf_CTCHY_sf"/>
</dbReference>
<accession>A0A0L0FD34</accession>